<dbReference type="EMBL" id="CAJOBE010028877">
    <property type="protein sequence ID" value="CAF4283090.1"/>
    <property type="molecule type" value="Genomic_DNA"/>
</dbReference>
<name>A0A820GUH9_9BILA</name>
<sequence length="67" mass="7637">DLFNAHIISYEKFANNLSIINDPNLVVRIGGKYHNWNVASALIASASVYHKQLPLEIVEQLQKKIYI</sequence>
<reference evidence="2" key="1">
    <citation type="submission" date="2021-02" db="EMBL/GenBank/DDBJ databases">
        <authorList>
            <person name="Nowell W R."/>
        </authorList>
    </citation>
    <scope>NUCLEOTIDE SEQUENCE</scope>
</reference>
<dbReference type="AlphaFoldDB" id="A0A820GUH9"/>
<dbReference type="InterPro" id="IPR031703">
    <property type="entry name" value="Lipin_mid"/>
</dbReference>
<protein>
    <recommendedName>
        <fullName evidence="1">Lipin middle domain-containing protein</fullName>
    </recommendedName>
</protein>
<evidence type="ECO:0000259" key="1">
    <source>
        <dbReference type="Pfam" id="PF16876"/>
    </source>
</evidence>
<comment type="caution">
    <text evidence="2">The sequence shown here is derived from an EMBL/GenBank/DDBJ whole genome shotgun (WGS) entry which is preliminary data.</text>
</comment>
<dbReference type="Pfam" id="PF16876">
    <property type="entry name" value="Lipin_mid"/>
    <property type="match status" value="1"/>
</dbReference>
<evidence type="ECO:0000313" key="3">
    <source>
        <dbReference type="Proteomes" id="UP000663874"/>
    </source>
</evidence>
<accession>A0A820GUH9</accession>
<organism evidence="2 3">
    <name type="scientific">Rotaria sordida</name>
    <dbReference type="NCBI Taxonomy" id="392033"/>
    <lineage>
        <taxon>Eukaryota</taxon>
        <taxon>Metazoa</taxon>
        <taxon>Spiralia</taxon>
        <taxon>Gnathifera</taxon>
        <taxon>Rotifera</taxon>
        <taxon>Eurotatoria</taxon>
        <taxon>Bdelloidea</taxon>
        <taxon>Philodinida</taxon>
        <taxon>Philodinidae</taxon>
        <taxon>Rotaria</taxon>
    </lineage>
</organism>
<feature type="non-terminal residue" evidence="2">
    <location>
        <position position="1"/>
    </location>
</feature>
<gene>
    <name evidence="2" type="ORF">FNK824_LOCUS39970</name>
</gene>
<proteinExistence type="predicted"/>
<dbReference type="Proteomes" id="UP000663874">
    <property type="component" value="Unassembled WGS sequence"/>
</dbReference>
<feature type="domain" description="Lipin middle" evidence="1">
    <location>
        <begin position="2"/>
        <end position="64"/>
    </location>
</feature>
<evidence type="ECO:0000313" key="2">
    <source>
        <dbReference type="EMBL" id="CAF4283090.1"/>
    </source>
</evidence>